<dbReference type="EMBL" id="MVBN01000010">
    <property type="protein sequence ID" value="OOK65967.1"/>
    <property type="molecule type" value="Genomic_DNA"/>
</dbReference>
<evidence type="ECO:0000256" key="1">
    <source>
        <dbReference type="SAM" id="MobiDB-lite"/>
    </source>
</evidence>
<accession>A0A1V3XSA4</accession>
<name>A0A1V3XSA4_MYCKA</name>
<comment type="caution">
    <text evidence="3">The sequence shown here is derived from an EMBL/GenBank/DDBJ whole genome shotgun (WGS) entry which is preliminary data.</text>
</comment>
<sequence>MAAAAWPVWPCGTRRSVELKPHPVPSPAGPNRPRRRQVFPAASPGDLDVL</sequence>
<feature type="region of interest" description="Disordered" evidence="1">
    <location>
        <begin position="15"/>
        <end position="50"/>
    </location>
</feature>
<dbReference type="EMBL" id="MVBM01000001">
    <property type="protein sequence ID" value="OOK82103.1"/>
    <property type="molecule type" value="Genomic_DNA"/>
</dbReference>
<gene>
    <name evidence="2" type="ORF">BZL29_7522</name>
    <name evidence="3" type="ORF">BZL30_0012</name>
</gene>
<dbReference type="AlphaFoldDB" id="A0A1V3XSA4"/>
<evidence type="ECO:0000313" key="4">
    <source>
        <dbReference type="Proteomes" id="UP000188532"/>
    </source>
</evidence>
<organism evidence="3 5">
    <name type="scientific">Mycobacterium kansasii</name>
    <dbReference type="NCBI Taxonomy" id="1768"/>
    <lineage>
        <taxon>Bacteria</taxon>
        <taxon>Bacillati</taxon>
        <taxon>Actinomycetota</taxon>
        <taxon>Actinomycetes</taxon>
        <taxon>Mycobacteriales</taxon>
        <taxon>Mycobacteriaceae</taxon>
        <taxon>Mycobacterium</taxon>
    </lineage>
</organism>
<dbReference type="Proteomes" id="UP000188532">
    <property type="component" value="Unassembled WGS sequence"/>
</dbReference>
<evidence type="ECO:0000313" key="5">
    <source>
        <dbReference type="Proteomes" id="UP000189229"/>
    </source>
</evidence>
<protein>
    <submittedName>
        <fullName evidence="3">Uncharacterized protein</fullName>
    </submittedName>
</protein>
<proteinExistence type="predicted"/>
<reference evidence="4 5" key="1">
    <citation type="submission" date="2017-02" db="EMBL/GenBank/DDBJ databases">
        <title>Complete genome sequences of Mycobacterium kansasii strains isolated from rhesus macaques.</title>
        <authorList>
            <person name="Panda A."/>
            <person name="Nagaraj S."/>
            <person name="Zhao X."/>
            <person name="Tettelin H."/>
            <person name="Detolla L.J."/>
        </authorList>
    </citation>
    <scope>NUCLEOTIDE SEQUENCE [LARGE SCALE GENOMIC DNA]</scope>
    <source>
        <strain evidence="2 4">11-3469</strain>
        <strain evidence="3 5">11-3813</strain>
    </source>
</reference>
<evidence type="ECO:0000313" key="2">
    <source>
        <dbReference type="EMBL" id="OOK65967.1"/>
    </source>
</evidence>
<evidence type="ECO:0000313" key="3">
    <source>
        <dbReference type="EMBL" id="OOK82103.1"/>
    </source>
</evidence>
<dbReference type="Proteomes" id="UP000189229">
    <property type="component" value="Unassembled WGS sequence"/>
</dbReference>